<evidence type="ECO:0000259" key="10">
    <source>
        <dbReference type="Pfam" id="PF02782"/>
    </source>
</evidence>
<proteinExistence type="inferred from homology"/>
<evidence type="ECO:0000256" key="5">
    <source>
        <dbReference type="ARBA" id="ARBA00022798"/>
    </source>
</evidence>
<dbReference type="EMBL" id="JBHSTI010000008">
    <property type="protein sequence ID" value="MFC6238776.1"/>
    <property type="molecule type" value="Genomic_DNA"/>
</dbReference>
<dbReference type="PANTHER" id="PTHR10196:SF69">
    <property type="entry name" value="GLYCEROL KINASE"/>
    <property type="match status" value="1"/>
</dbReference>
<protein>
    <recommendedName>
        <fullName evidence="7">ATP:glycerol 3-phosphotransferase</fullName>
    </recommendedName>
</protein>
<keyword evidence="3" id="KW-0547">Nucleotide-binding</keyword>
<dbReference type="PROSITE" id="PS00445">
    <property type="entry name" value="FGGY_KINASES_2"/>
    <property type="match status" value="1"/>
</dbReference>
<reference evidence="12" key="1">
    <citation type="journal article" date="2019" name="Int. J. Syst. Evol. Microbiol.">
        <title>The Global Catalogue of Microorganisms (GCM) 10K type strain sequencing project: providing services to taxonomists for standard genome sequencing and annotation.</title>
        <authorList>
            <consortium name="The Broad Institute Genomics Platform"/>
            <consortium name="The Broad Institute Genome Sequencing Center for Infectious Disease"/>
            <person name="Wu L."/>
            <person name="Ma J."/>
        </authorList>
    </citation>
    <scope>NUCLEOTIDE SEQUENCE [LARGE SCALE GENOMIC DNA]</scope>
    <source>
        <strain evidence="12">CGMCC 4.7317</strain>
    </source>
</reference>
<dbReference type="Gene3D" id="3.30.420.40">
    <property type="match status" value="2"/>
</dbReference>
<evidence type="ECO:0000256" key="4">
    <source>
        <dbReference type="ARBA" id="ARBA00022777"/>
    </source>
</evidence>
<comment type="caution">
    <text evidence="11">The sequence shown here is derived from an EMBL/GenBank/DDBJ whole genome shotgun (WGS) entry which is preliminary data.</text>
</comment>
<name>A0ABW1T239_9ACTN</name>
<feature type="domain" description="Carbohydrate kinase FGGY C-terminal" evidence="10">
    <location>
        <begin position="259"/>
        <end position="448"/>
    </location>
</feature>
<keyword evidence="5" id="KW-0319">Glycerol metabolism</keyword>
<dbReference type="InterPro" id="IPR043129">
    <property type="entry name" value="ATPase_NBD"/>
</dbReference>
<feature type="domain" description="Carbohydrate kinase FGGY N-terminal" evidence="9">
    <location>
        <begin position="3"/>
        <end position="249"/>
    </location>
</feature>
<dbReference type="Proteomes" id="UP001596138">
    <property type="component" value="Unassembled WGS sequence"/>
</dbReference>
<dbReference type="PANTHER" id="PTHR10196">
    <property type="entry name" value="SUGAR KINASE"/>
    <property type="match status" value="1"/>
</dbReference>
<dbReference type="Pfam" id="PF02782">
    <property type="entry name" value="FGGY_C"/>
    <property type="match status" value="1"/>
</dbReference>
<evidence type="ECO:0000256" key="7">
    <source>
        <dbReference type="ARBA" id="ARBA00043149"/>
    </source>
</evidence>
<organism evidence="11 12">
    <name type="scientific">Longivirga aurantiaca</name>
    <dbReference type="NCBI Taxonomy" id="1837743"/>
    <lineage>
        <taxon>Bacteria</taxon>
        <taxon>Bacillati</taxon>
        <taxon>Actinomycetota</taxon>
        <taxon>Actinomycetes</taxon>
        <taxon>Sporichthyales</taxon>
        <taxon>Sporichthyaceae</taxon>
        <taxon>Longivirga</taxon>
    </lineage>
</organism>
<evidence type="ECO:0000256" key="1">
    <source>
        <dbReference type="ARBA" id="ARBA00009156"/>
    </source>
</evidence>
<dbReference type="InterPro" id="IPR018484">
    <property type="entry name" value="FGGY_N"/>
</dbReference>
<evidence type="ECO:0000256" key="3">
    <source>
        <dbReference type="ARBA" id="ARBA00022741"/>
    </source>
</evidence>
<sequence length="494" mass="52685">MSVLALDAGTTGVTALIVSADAQIVARGYSEFPQHFPTEGWVEHEPREIWEAALVAVRAALDALGPDGDQPTAVGITNQRETAVLWDRETLGSPRRAIVWQDRRTAGLCDQLREDGHEPRVAALTGLRLDSYFTATKLAWIALNEPHVWASVTSGRTAVGTVDSYLVARMTRGLHHVTDASNASRTLLYDIHAGAWSQELCDIFHVPIDALPEVVPSYGVIGRTDPSTFLGLDLPIAGIAGDQQAALFGQACYEVGTSKCTYGTGSFVLVNTGERPVASSTGLLTTVAWQHPDGRLEYALEGSVFVTGAAIQWLRDGLEIIASASETEALAQSVPDSGGVVFVPALTGLGAPDWDPHARGTILGISRGTTRAHIVRATLEAIAWEVRDVVDLMVREGGLELAVLSVDGGASANGFLCQLQADALQAPVARAAQLETTGLGAAFLAGLATGVWASQEEIARTVKHDAQFEPGPRDDRAHRRWRVAVERSKSWAVL</sequence>
<dbReference type="Pfam" id="PF00370">
    <property type="entry name" value="FGGY_N"/>
    <property type="match status" value="1"/>
</dbReference>
<comment type="similarity">
    <text evidence="1 8">Belongs to the FGGY kinase family.</text>
</comment>
<evidence type="ECO:0000256" key="2">
    <source>
        <dbReference type="ARBA" id="ARBA00022679"/>
    </source>
</evidence>
<dbReference type="NCBIfam" id="TIGR01311">
    <property type="entry name" value="glycerol_kin"/>
    <property type="match status" value="1"/>
</dbReference>
<evidence type="ECO:0000313" key="12">
    <source>
        <dbReference type="Proteomes" id="UP001596138"/>
    </source>
</evidence>
<evidence type="ECO:0000259" key="9">
    <source>
        <dbReference type="Pfam" id="PF00370"/>
    </source>
</evidence>
<dbReference type="GO" id="GO:0004370">
    <property type="term" value="F:glycerol kinase activity"/>
    <property type="evidence" value="ECO:0007669"/>
    <property type="project" value="UniProtKB-EC"/>
</dbReference>
<keyword evidence="2 8" id="KW-0808">Transferase</keyword>
<gene>
    <name evidence="11" type="primary">glpK</name>
    <name evidence="11" type="ORF">ACFQGU_12880</name>
</gene>
<dbReference type="SUPFAM" id="SSF53067">
    <property type="entry name" value="Actin-like ATPase domain"/>
    <property type="match status" value="2"/>
</dbReference>
<dbReference type="PIRSF" id="PIRSF000538">
    <property type="entry name" value="GlpK"/>
    <property type="match status" value="1"/>
</dbReference>
<evidence type="ECO:0000256" key="6">
    <source>
        <dbReference type="ARBA" id="ARBA00022840"/>
    </source>
</evidence>
<dbReference type="InterPro" id="IPR000577">
    <property type="entry name" value="Carb_kinase_FGGY"/>
</dbReference>
<dbReference type="NCBIfam" id="NF000756">
    <property type="entry name" value="PRK00047.1"/>
    <property type="match status" value="1"/>
</dbReference>
<dbReference type="RefSeq" id="WP_386767281.1">
    <property type="nucleotide sequence ID" value="NZ_JBHSTI010000008.1"/>
</dbReference>
<dbReference type="InterPro" id="IPR018485">
    <property type="entry name" value="FGGY_C"/>
</dbReference>
<evidence type="ECO:0000313" key="11">
    <source>
        <dbReference type="EMBL" id="MFC6238776.1"/>
    </source>
</evidence>
<dbReference type="InterPro" id="IPR018483">
    <property type="entry name" value="Carb_kinase_FGGY_CS"/>
</dbReference>
<keyword evidence="6" id="KW-0067">ATP-binding</keyword>
<evidence type="ECO:0000256" key="8">
    <source>
        <dbReference type="RuleBase" id="RU003733"/>
    </source>
</evidence>
<accession>A0ABW1T239</accession>
<keyword evidence="12" id="KW-1185">Reference proteome</keyword>
<dbReference type="CDD" id="cd07786">
    <property type="entry name" value="FGGY_EcGK_like"/>
    <property type="match status" value="1"/>
</dbReference>
<keyword evidence="4 8" id="KW-0418">Kinase</keyword>
<dbReference type="InterPro" id="IPR005999">
    <property type="entry name" value="Glycerol_kin"/>
</dbReference>